<evidence type="ECO:0000256" key="6">
    <source>
        <dbReference type="ARBA" id="ARBA00022490"/>
    </source>
</evidence>
<evidence type="ECO:0000256" key="1">
    <source>
        <dbReference type="ARBA" id="ARBA00004496"/>
    </source>
</evidence>
<evidence type="ECO:0000313" key="19">
    <source>
        <dbReference type="EMBL" id="ENN84663.1"/>
    </source>
</evidence>
<dbReference type="NCBIfam" id="TIGR00538">
    <property type="entry name" value="hemN"/>
    <property type="match status" value="1"/>
</dbReference>
<evidence type="ECO:0000256" key="7">
    <source>
        <dbReference type="ARBA" id="ARBA00022691"/>
    </source>
</evidence>
<dbReference type="GO" id="GO:0005737">
    <property type="term" value="C:cytoplasm"/>
    <property type="evidence" value="ECO:0007669"/>
    <property type="project" value="UniProtKB-SubCell"/>
</dbReference>
<comment type="caution">
    <text evidence="19">The sequence shown here is derived from an EMBL/GenBank/DDBJ whole genome shotgun (WGS) entry which is preliminary data.</text>
</comment>
<dbReference type="PANTHER" id="PTHR13932">
    <property type="entry name" value="COPROPORPHYRINIGEN III OXIDASE"/>
    <property type="match status" value="1"/>
</dbReference>
<evidence type="ECO:0000256" key="13">
    <source>
        <dbReference type="ARBA" id="ARBA00024295"/>
    </source>
</evidence>
<feature type="binding site" evidence="16">
    <location>
        <position position="168"/>
    </location>
    <ligand>
        <name>S-adenosyl-L-methionine</name>
        <dbReference type="ChEBI" id="CHEBI:59789"/>
        <label>2</label>
    </ligand>
</feature>
<evidence type="ECO:0000256" key="9">
    <source>
        <dbReference type="ARBA" id="ARBA00023002"/>
    </source>
</evidence>
<evidence type="ECO:0000256" key="11">
    <source>
        <dbReference type="ARBA" id="ARBA00023014"/>
    </source>
</evidence>
<dbReference type="EC" id="1.3.98.3" evidence="15"/>
<feature type="binding site" evidence="17">
    <location>
        <position position="64"/>
    </location>
    <ligand>
        <name>[4Fe-4S] cluster</name>
        <dbReference type="ChEBI" id="CHEBI:49883"/>
        <note>4Fe-4S-S-AdoMet</note>
    </ligand>
</feature>
<dbReference type="GO" id="GO:0046872">
    <property type="term" value="F:metal ion binding"/>
    <property type="evidence" value="ECO:0007669"/>
    <property type="project" value="UniProtKB-KW"/>
</dbReference>
<evidence type="ECO:0000256" key="3">
    <source>
        <dbReference type="ARBA" id="ARBA00005493"/>
    </source>
</evidence>
<evidence type="ECO:0000256" key="16">
    <source>
        <dbReference type="PIRSR" id="PIRSR000167-1"/>
    </source>
</evidence>
<name>N6U2V2_9HYPH</name>
<dbReference type="STRING" id="363754.RHSP_69062"/>
<keyword evidence="20" id="KW-1185">Reference proteome</keyword>
<dbReference type="SUPFAM" id="SSF102114">
    <property type="entry name" value="Radical SAM enzymes"/>
    <property type="match status" value="1"/>
</dbReference>
<keyword evidence="6 15" id="KW-0963">Cytoplasm</keyword>
<keyword evidence="8 15" id="KW-0479">Metal-binding</keyword>
<feature type="binding site" evidence="16">
    <location>
        <begin position="63"/>
        <end position="65"/>
    </location>
    <ligand>
        <name>S-adenosyl-L-methionine</name>
        <dbReference type="ChEBI" id="CHEBI:59789"/>
        <label>2</label>
    </ligand>
</feature>
<feature type="binding site" evidence="16">
    <location>
        <position position="108"/>
    </location>
    <ligand>
        <name>S-adenosyl-L-methionine</name>
        <dbReference type="ChEBI" id="CHEBI:59789"/>
        <label>1</label>
    </ligand>
</feature>
<dbReference type="GO" id="GO:0006782">
    <property type="term" value="P:protoporphyrinogen IX biosynthetic process"/>
    <property type="evidence" value="ECO:0007669"/>
    <property type="project" value="UniProtKB-UniPathway"/>
</dbReference>
<evidence type="ECO:0000256" key="4">
    <source>
        <dbReference type="ARBA" id="ARBA00011245"/>
    </source>
</evidence>
<feature type="binding site" evidence="16">
    <location>
        <position position="141"/>
    </location>
    <ligand>
        <name>S-adenosyl-L-methionine</name>
        <dbReference type="ChEBI" id="CHEBI:59789"/>
        <label>1</label>
    </ligand>
</feature>
<dbReference type="Proteomes" id="UP000012429">
    <property type="component" value="Unassembled WGS sequence"/>
</dbReference>
<dbReference type="InterPro" id="IPR058240">
    <property type="entry name" value="rSAM_sf"/>
</dbReference>
<dbReference type="OrthoDB" id="9808022at2"/>
<dbReference type="GO" id="GO:0004109">
    <property type="term" value="F:coproporphyrinogen oxidase activity"/>
    <property type="evidence" value="ECO:0007669"/>
    <property type="project" value="InterPro"/>
</dbReference>
<dbReference type="SFLD" id="SFLDS00029">
    <property type="entry name" value="Radical_SAM"/>
    <property type="match status" value="1"/>
</dbReference>
<evidence type="ECO:0000256" key="5">
    <source>
        <dbReference type="ARBA" id="ARBA00022485"/>
    </source>
</evidence>
<feature type="domain" description="Radical SAM core" evidence="18">
    <location>
        <begin position="42"/>
        <end position="279"/>
    </location>
</feature>
<keyword evidence="9 15" id="KW-0560">Oxidoreductase</keyword>
<comment type="subunit">
    <text evidence="4">Monomer.</text>
</comment>
<evidence type="ECO:0000256" key="17">
    <source>
        <dbReference type="PIRSR" id="PIRSR000167-2"/>
    </source>
</evidence>
<dbReference type="Gene3D" id="3.80.30.20">
    <property type="entry name" value="tm_1862 like domain"/>
    <property type="match status" value="1"/>
</dbReference>
<evidence type="ECO:0000256" key="10">
    <source>
        <dbReference type="ARBA" id="ARBA00023004"/>
    </source>
</evidence>
<evidence type="ECO:0000256" key="15">
    <source>
        <dbReference type="PIRNR" id="PIRNR000167"/>
    </source>
</evidence>
<comment type="pathway">
    <text evidence="2 15">Porphyrin-containing compound metabolism; protoporphyrin-IX biosynthesis; protoporphyrinogen-IX from coproporphyrinogen-III (AdoMet route): step 1/1.</text>
</comment>
<evidence type="ECO:0000256" key="12">
    <source>
        <dbReference type="ARBA" id="ARBA00023244"/>
    </source>
</evidence>
<keyword evidence="7 15" id="KW-0949">S-adenosyl-L-methionine</keyword>
<dbReference type="InterPro" id="IPR007197">
    <property type="entry name" value="rSAM"/>
</dbReference>
<comment type="function">
    <text evidence="13">Involved in the heme biosynthesis. Catalyzes the anaerobic oxidative decarboxylation of propionate groups of rings A and B of coproporphyrinogen III to yield the vinyl groups in protoporphyrinogen IX.</text>
</comment>
<comment type="catalytic activity">
    <reaction evidence="14 15">
        <text>coproporphyrinogen III + 2 S-adenosyl-L-methionine = protoporphyrinogen IX + 2 5'-deoxyadenosine + 2 L-methionine + 2 CO2</text>
        <dbReference type="Rhea" id="RHEA:15425"/>
        <dbReference type="ChEBI" id="CHEBI:16526"/>
        <dbReference type="ChEBI" id="CHEBI:17319"/>
        <dbReference type="ChEBI" id="CHEBI:57307"/>
        <dbReference type="ChEBI" id="CHEBI:57309"/>
        <dbReference type="ChEBI" id="CHEBI:57844"/>
        <dbReference type="ChEBI" id="CHEBI:59789"/>
        <dbReference type="EC" id="1.3.98.3"/>
    </reaction>
</comment>
<keyword evidence="10 15" id="KW-0408">Iron</keyword>
<evidence type="ECO:0000313" key="20">
    <source>
        <dbReference type="Proteomes" id="UP000012429"/>
    </source>
</evidence>
<feature type="binding site" evidence="16">
    <location>
        <position position="51"/>
    </location>
    <ligand>
        <name>S-adenosyl-L-methionine</name>
        <dbReference type="ChEBI" id="CHEBI:59789"/>
        <label>1</label>
    </ligand>
</feature>
<comment type="similarity">
    <text evidence="3 15">Belongs to the anaerobic coproporphyrinogen-III oxidase family.</text>
</comment>
<dbReference type="EMBL" id="AQHN01000088">
    <property type="protein sequence ID" value="ENN84663.1"/>
    <property type="molecule type" value="Genomic_DNA"/>
</dbReference>
<evidence type="ECO:0000259" key="18">
    <source>
        <dbReference type="PROSITE" id="PS51918"/>
    </source>
</evidence>
<dbReference type="PANTHER" id="PTHR13932:SF6">
    <property type="entry name" value="OXYGEN-INDEPENDENT COPROPORPHYRINOGEN III OXIDASE"/>
    <property type="match status" value="1"/>
</dbReference>
<dbReference type="SFLD" id="SFLDG01082">
    <property type="entry name" value="B12-binding_domain_containing"/>
    <property type="match status" value="1"/>
</dbReference>
<dbReference type="InterPro" id="IPR023404">
    <property type="entry name" value="rSAM_horseshoe"/>
</dbReference>
<dbReference type="SFLD" id="SFLDG01065">
    <property type="entry name" value="anaerobic_coproporphyrinogen-I"/>
    <property type="match status" value="1"/>
</dbReference>
<accession>N6U2V2</accession>
<dbReference type="InterPro" id="IPR034505">
    <property type="entry name" value="Coproporphyrinogen-III_oxidase"/>
</dbReference>
<dbReference type="UniPathway" id="UPA00251">
    <property type="reaction ID" value="UER00323"/>
</dbReference>
<comment type="cofactor">
    <cofactor evidence="15 17">
        <name>[4Fe-4S] cluster</name>
        <dbReference type="ChEBI" id="CHEBI:49883"/>
    </cofactor>
    <text evidence="15 17">Binds 1 [4Fe-4S] cluster. The cluster is coordinated with 3 cysteines and an exchangeable S-adenosyl-L-methionine.</text>
</comment>
<feature type="binding site" evidence="16">
    <location>
        <position position="325"/>
    </location>
    <ligand>
        <name>S-adenosyl-L-methionine</name>
        <dbReference type="ChEBI" id="CHEBI:59789"/>
        <label>1</label>
    </ligand>
</feature>
<dbReference type="Gene3D" id="1.10.10.920">
    <property type="match status" value="1"/>
</dbReference>
<evidence type="ECO:0000256" key="8">
    <source>
        <dbReference type="ARBA" id="ARBA00022723"/>
    </source>
</evidence>
<keyword evidence="12 15" id="KW-0627">Porphyrin biosynthesis</keyword>
<keyword evidence="11 15" id="KW-0411">Iron-sulfur</keyword>
<feature type="binding site" evidence="17">
    <location>
        <position position="57"/>
    </location>
    <ligand>
        <name>[4Fe-4S] cluster</name>
        <dbReference type="ChEBI" id="CHEBI:49883"/>
        <note>4Fe-4S-S-AdoMet</note>
    </ligand>
</feature>
<reference evidence="19 20" key="1">
    <citation type="journal article" date="2012" name="BMC Genomics">
        <title>Genomic basis of broad host range and environmental adaptability of Rhizobium tropici CIAT 899 and Rhizobium sp. PRF 81 which are used in inoculants for common bean (Phaseolus vulgaris L.).</title>
        <authorList>
            <person name="Ormeno-Orrillo E."/>
            <person name="Menna P."/>
            <person name="Almeida L.G."/>
            <person name="Ollero F.J."/>
            <person name="Nicolas M.F."/>
            <person name="Pains Rodrigues E."/>
            <person name="Shigueyoshi Nakatani A."/>
            <person name="Silva Batista J.S."/>
            <person name="Oliveira Chueire L.M."/>
            <person name="Souza R.C."/>
            <person name="Ribeiro Vasconcelos A.T."/>
            <person name="Megias M."/>
            <person name="Hungria M."/>
            <person name="Martinez-Romero E."/>
        </authorList>
    </citation>
    <scope>NUCLEOTIDE SEQUENCE [LARGE SCALE GENOMIC DNA]</scope>
    <source>
        <strain evidence="19 20">PRF 81</strain>
    </source>
</reference>
<evidence type="ECO:0000256" key="2">
    <source>
        <dbReference type="ARBA" id="ARBA00004785"/>
    </source>
</evidence>
<feature type="binding site" evidence="16">
    <location>
        <position position="239"/>
    </location>
    <ligand>
        <name>S-adenosyl-L-methionine</name>
        <dbReference type="ChEBI" id="CHEBI:59789"/>
        <label>2</label>
    </ligand>
</feature>
<dbReference type="PATRIC" id="fig|363754.4.peg.5813"/>
<dbReference type="Pfam" id="PF04055">
    <property type="entry name" value="Radical_SAM"/>
    <property type="match status" value="1"/>
</dbReference>
<keyword evidence="5 15" id="KW-0004">4Fe-4S</keyword>
<organism evidence="19 20">
    <name type="scientific">Rhizobium freirei PRF 81</name>
    <dbReference type="NCBI Taxonomy" id="363754"/>
    <lineage>
        <taxon>Bacteria</taxon>
        <taxon>Pseudomonadati</taxon>
        <taxon>Pseudomonadota</taxon>
        <taxon>Alphaproteobacteria</taxon>
        <taxon>Hyphomicrobiales</taxon>
        <taxon>Rhizobiaceae</taxon>
        <taxon>Rhizobium/Agrobacterium group</taxon>
        <taxon>Rhizobium</taxon>
    </lineage>
</organism>
<dbReference type="CDD" id="cd01335">
    <property type="entry name" value="Radical_SAM"/>
    <property type="match status" value="1"/>
</dbReference>
<sequence length="448" mass="49205">MTAVPTHRLIDAKVPRYTSYPTAPHFHDGVTSRTVAGWIDALAVDEAISLYLHIPFCDRLCWFCACHTKQTLRYGPVSDYLATLHREIALLGRHLSGRGIVRAIHLGGGSPTMIRPDDLQSLFERLHSNLTIAADASVSIEIDPNDMDEARLDALARVGTTRASLGIQDFDPRVQKAINREQSFEATHDVVDGLRARGVGSVNLDLLYGLPFQSVATLGKTIDLSLSLRPDRVAIFGYAHVPWFKKHQTMIDEAALPGPDLRLEQAQRAATLIREAGYQPIGIDHFALPTDSLAVAARAGRLTRNFQGYTDDPCETLIGLGPSSISRFREGYAQNIPSTGEYGRSIEAGDLAIVRGLSLSEEDRLRGWVIERLMCDFGFSTTAMRSMFGERAEPVLLEAAMLAQVSPDFVADDGGFSIKPESRLFARSIAAQFDSYLNLDKARHSAAI</sequence>
<dbReference type="SMART" id="SM00729">
    <property type="entry name" value="Elp3"/>
    <property type="match status" value="1"/>
</dbReference>
<feature type="binding site" evidence="17">
    <location>
        <position position="61"/>
    </location>
    <ligand>
        <name>[4Fe-4S] cluster</name>
        <dbReference type="ChEBI" id="CHEBI:49883"/>
        <note>4Fe-4S-S-AdoMet</note>
    </ligand>
</feature>
<dbReference type="InterPro" id="IPR004558">
    <property type="entry name" value="Coprogen_oxidase_HemN"/>
</dbReference>
<dbReference type="AlphaFoldDB" id="N6U2V2"/>
<dbReference type="RefSeq" id="WP_004126516.1">
    <property type="nucleotide sequence ID" value="NZ_AQHN01000088.1"/>
</dbReference>
<dbReference type="PIRSF" id="PIRSF000167">
    <property type="entry name" value="HemN"/>
    <property type="match status" value="1"/>
</dbReference>
<dbReference type="GO" id="GO:0051539">
    <property type="term" value="F:4 iron, 4 sulfur cluster binding"/>
    <property type="evidence" value="ECO:0007669"/>
    <property type="project" value="UniProtKB-KW"/>
</dbReference>
<dbReference type="InterPro" id="IPR006638">
    <property type="entry name" value="Elp3/MiaA/NifB-like_rSAM"/>
</dbReference>
<dbReference type="PROSITE" id="PS51918">
    <property type="entry name" value="RADICAL_SAM"/>
    <property type="match status" value="1"/>
</dbReference>
<proteinExistence type="inferred from homology"/>
<feature type="binding site" evidence="16">
    <location>
        <position position="205"/>
    </location>
    <ligand>
        <name>S-adenosyl-L-methionine</name>
        <dbReference type="ChEBI" id="CHEBI:59789"/>
        <label>2</label>
    </ligand>
</feature>
<gene>
    <name evidence="19" type="ORF">RHSP_69062</name>
</gene>
<dbReference type="GO" id="GO:0051989">
    <property type="term" value="F:coproporphyrinogen dehydrogenase activity"/>
    <property type="evidence" value="ECO:0007669"/>
    <property type="project" value="UniProtKB-EC"/>
</dbReference>
<comment type="subcellular location">
    <subcellularLocation>
        <location evidence="1 15">Cytoplasm</location>
    </subcellularLocation>
</comment>
<evidence type="ECO:0000256" key="14">
    <source>
        <dbReference type="ARBA" id="ARBA00048321"/>
    </source>
</evidence>
<protein>
    <recommendedName>
        <fullName evidence="15">Coproporphyrinogen-III oxidase</fullName>
        <ecNumber evidence="15">1.3.98.3</ecNumber>
    </recommendedName>
</protein>
<feature type="binding site" evidence="16">
    <location>
        <position position="180"/>
    </location>
    <ligand>
        <name>S-adenosyl-L-methionine</name>
        <dbReference type="ChEBI" id="CHEBI:59789"/>
        <label>2</label>
    </ligand>
</feature>